<evidence type="ECO:0000313" key="5">
    <source>
        <dbReference type="Proteomes" id="UP000007306"/>
    </source>
</evidence>
<dbReference type="Proteomes" id="UP000007306">
    <property type="component" value="Chromosome 2"/>
</dbReference>
<accession>I1P1A6</accession>
<dbReference type="Pfam" id="PF05794">
    <property type="entry name" value="Tcp11"/>
    <property type="match status" value="1"/>
</dbReference>
<dbReference type="STRING" id="4538.I1P1A6"/>
<keyword evidence="5" id="KW-1185">Reference proteome</keyword>
<feature type="coiled-coil region" evidence="2">
    <location>
        <begin position="56"/>
        <end position="179"/>
    </location>
</feature>
<dbReference type="RefSeq" id="XP_052142359.1">
    <property type="nucleotide sequence ID" value="XM_052286399.1"/>
</dbReference>
<evidence type="ECO:0000256" key="1">
    <source>
        <dbReference type="ARBA" id="ARBA00010954"/>
    </source>
</evidence>
<name>I1P1A6_ORYGL</name>
<dbReference type="HOGENOM" id="CLU_006472_0_0_1"/>
<dbReference type="GO" id="GO:0007165">
    <property type="term" value="P:signal transduction"/>
    <property type="evidence" value="ECO:0007669"/>
    <property type="project" value="TreeGrafter"/>
</dbReference>
<dbReference type="AlphaFoldDB" id="I1P1A6"/>
<dbReference type="GeneID" id="127762049"/>
<dbReference type="eggNOG" id="KOG1981">
    <property type="taxonomic scope" value="Eukaryota"/>
</dbReference>
<dbReference type="OMA" id="EVEWNEH"/>
<feature type="compositionally biased region" description="Polar residues" evidence="3">
    <location>
        <begin position="654"/>
        <end position="671"/>
    </location>
</feature>
<comment type="similarity">
    <text evidence="1">Belongs to the TCP11 family.</text>
</comment>
<feature type="coiled-coil region" evidence="2">
    <location>
        <begin position="244"/>
        <end position="271"/>
    </location>
</feature>
<protein>
    <recommendedName>
        <fullName evidence="6">T-complex protein 11</fullName>
    </recommendedName>
</protein>
<dbReference type="PANTHER" id="PTHR12832">
    <property type="entry name" value="TESTIS-SPECIFIC PROTEIN PBS13 T-COMPLEX 11"/>
    <property type="match status" value="1"/>
</dbReference>
<evidence type="ECO:0008006" key="6">
    <source>
        <dbReference type="Google" id="ProtNLM"/>
    </source>
</evidence>
<evidence type="ECO:0000256" key="2">
    <source>
        <dbReference type="SAM" id="Coils"/>
    </source>
</evidence>
<evidence type="ECO:0000313" key="4">
    <source>
        <dbReference type="EnsemblPlants" id="ORGLA02G0176200.1"/>
    </source>
</evidence>
<feature type="compositionally biased region" description="Low complexity" evidence="3">
    <location>
        <begin position="1"/>
        <end position="15"/>
    </location>
</feature>
<sequence>MGVPEAVALEIPAAAEAEEEVEEEEGSPSPPVVARVPPRIRRRLLLRHRGGAPATAEEIEAKLREADLRRQQFHEALSCKARCTVRYPSCPSQEEDPKKRLEAKLVAAEQKRLSLLAKEQSRLAKLDELRQAAKNDAELRFKKEREELGMKVESRVRQAEEKRTQLMHARSQRRAALEERTTKYLVQRVAWENKYRERVHSAILQKRTAAEKRRTGLLEGEKRRAQGRFSQVQLAARTLSCQREADRSKLKEQLEDKLQRAKRQRAEYLKQRGSTHSFTYTASVKHGDFLSRKLARCWRRFITSRKTTVVLARAFDMLRIDEESVKPMPFEKLALCIESPTVLQTTRAFLDRLESRFTLSQSSSPSSPENIDHLLKHLGSPKRTLSKSGGRTRVTPTKAARNSDVSKLPRYSPRIVLCAYMILGHPSVVFNERGEREKLLVESAENFVKEFELLIKTILDGSSGACILKQPMLDDLSPGSSNYQESSAVVADRKKFRSQLASFDKAWCAYLYHFVVWKAKDAKSLEEDLVRAACKLELSMMQTCKFTAEGQPENLNDNLKAIQKEVMVDQTLLREKVRHLGGEAGIERMEVALSEARTKFFEAKGNRSPLATTIKNVAATCSSGESPISDMKENSNINDKRPSQAVQSMFRVPSSPSESNTAGITMSNPMTVSSTLSEKRPTENEQMVNEILHGFLADSSSNIGTVEGGFKEKVRETMEKAFWDVVVDSLRGDMPDYSYLVQLVKEVRDALYEMVPKGWKEEIINNIDLEILLQVLESGTQDMQYLGQILQYSLGMLRKLSSPAKEDEMKRSLDKLLGELTEHSECNNSGSNSFVIAVIKGLRFTMEELKALKTEVSRARIQLLEPIIKGSGGVEYLQKAFADRYGFPSNASVALRSTAQWISTSKDTVEVEWNEHVSSFSALPETDHAQPLVATLRSGYGVPDQRQSTIPVSDDMGLPECTGQRLDQLIRIGLLQLISGIEGVQMQSVPETFKLNWLRLRSVQSQFQQVIVIATSMLVQRQVLATDDPNITPTELESATSQLFNTLAELLDNFPDVSTAKIMEVMLRSSSSSSSSGSTTGSPSDERTESRKQILARVFLKSLQTDDPVFKKVSRSVYCAFRAITLGGARGRKLADAALRRLGATKLTGRVVRSAEILIRAATISQQVHGPWYNHLV</sequence>
<dbReference type="InterPro" id="IPR008862">
    <property type="entry name" value="Tcp11"/>
</dbReference>
<feature type="compositionally biased region" description="Acidic residues" evidence="3">
    <location>
        <begin position="16"/>
        <end position="26"/>
    </location>
</feature>
<reference evidence="4" key="1">
    <citation type="submission" date="2015-06" db="UniProtKB">
        <authorList>
            <consortium name="EnsemblPlants"/>
        </authorList>
    </citation>
    <scope>IDENTIFICATION</scope>
</reference>
<feature type="region of interest" description="Disordered" evidence="3">
    <location>
        <begin position="1070"/>
        <end position="1090"/>
    </location>
</feature>
<feature type="compositionally biased region" description="Low complexity" evidence="3">
    <location>
        <begin position="1070"/>
        <end position="1083"/>
    </location>
</feature>
<feature type="region of interest" description="Disordered" evidence="3">
    <location>
        <begin position="652"/>
        <end position="671"/>
    </location>
</feature>
<feature type="region of interest" description="Disordered" evidence="3">
    <location>
        <begin position="1"/>
        <end position="35"/>
    </location>
</feature>
<dbReference type="Gramene" id="ORGLA02G0176200.1">
    <property type="protein sequence ID" value="ORGLA02G0176200.1"/>
    <property type="gene ID" value="ORGLA02G0176200"/>
</dbReference>
<proteinExistence type="inferred from homology"/>
<organism evidence="4 5">
    <name type="scientific">Oryza glaberrima</name>
    <name type="common">African rice</name>
    <dbReference type="NCBI Taxonomy" id="4538"/>
    <lineage>
        <taxon>Eukaryota</taxon>
        <taxon>Viridiplantae</taxon>
        <taxon>Streptophyta</taxon>
        <taxon>Embryophyta</taxon>
        <taxon>Tracheophyta</taxon>
        <taxon>Spermatophyta</taxon>
        <taxon>Magnoliopsida</taxon>
        <taxon>Liliopsida</taxon>
        <taxon>Poales</taxon>
        <taxon>Poaceae</taxon>
        <taxon>BOP clade</taxon>
        <taxon>Oryzoideae</taxon>
        <taxon>Oryzeae</taxon>
        <taxon>Oryzinae</taxon>
        <taxon>Oryza</taxon>
    </lineage>
</organism>
<feature type="region of interest" description="Disordered" evidence="3">
    <location>
        <begin position="380"/>
        <end position="405"/>
    </location>
</feature>
<dbReference type="EnsemblPlants" id="ORGLA02G0176200.1">
    <property type="protein sequence ID" value="ORGLA02G0176200.1"/>
    <property type="gene ID" value="ORGLA02G0176200"/>
</dbReference>
<dbReference type="KEGG" id="ogl:127762049"/>
<gene>
    <name evidence="4" type="primary">LOC127762049</name>
</gene>
<keyword evidence="2" id="KW-0175">Coiled coil</keyword>
<reference evidence="4 5" key="2">
    <citation type="submission" date="2018-04" db="EMBL/GenBank/DDBJ databases">
        <title>OglaRS2 (Oryza glaberrima Reference Sequence Version 2).</title>
        <authorList>
            <person name="Zhang J."/>
            <person name="Kudrna D."/>
            <person name="Lee S."/>
            <person name="Talag J."/>
            <person name="Rajasekar S."/>
            <person name="Wing R.A."/>
        </authorList>
    </citation>
    <scope>NUCLEOTIDE SEQUENCE [LARGE SCALE GENOMIC DNA]</scope>
    <source>
        <strain evidence="4 5">cv. IRGC 96717</strain>
    </source>
</reference>
<dbReference type="PANTHER" id="PTHR12832:SF31">
    <property type="entry name" value="OS02G0556700 PROTEIN"/>
    <property type="match status" value="1"/>
</dbReference>
<evidence type="ECO:0000256" key="3">
    <source>
        <dbReference type="SAM" id="MobiDB-lite"/>
    </source>
</evidence>